<keyword evidence="1" id="KW-0472">Membrane</keyword>
<sequence length="333" mass="38194">MRCVLYLCSLIVISYAKEYLNETEVSWEKATKSCKVPEFYMLESSDDTGGCIDIDIPKGGTRQLSDYFANSNLSFIAVRNVFRCAFHCTNFKYFVHFMKICLCISTIENYPVIDNTGCVTTCPDDSVFCSSGFGIPLFEYQKDLKIARPTMYETAFYCAIENDGYYFDDNCYYGTYYVRCDGKDNIGFQTNWVDAAKHCTSLNTQLSKSFDNSSSGVWSRYFRYKILQPKVDTERRKCVAVFINRNKRPNSDSIKWSHYQYRNCSELLPFICMGDINMNFNITSVTGIPSNSSEKIDIDVIVKVNIVLLMLSIVMIVLFSVRVCCCKKKADPK</sequence>
<feature type="chain" id="PRO_5035712297" evidence="2">
    <location>
        <begin position="17"/>
        <end position="333"/>
    </location>
</feature>
<dbReference type="EMBL" id="CAJPWZ010001434">
    <property type="protein sequence ID" value="CAG2215086.1"/>
    <property type="molecule type" value="Genomic_DNA"/>
</dbReference>
<proteinExistence type="predicted"/>
<dbReference type="OrthoDB" id="6053604at2759"/>
<keyword evidence="1" id="KW-0812">Transmembrane</keyword>
<name>A0A8S3SA58_MYTED</name>
<keyword evidence="2" id="KW-0732">Signal</keyword>
<accession>A0A8S3SA58</accession>
<feature type="signal peptide" evidence="2">
    <location>
        <begin position="1"/>
        <end position="16"/>
    </location>
</feature>
<keyword evidence="4" id="KW-1185">Reference proteome</keyword>
<comment type="caution">
    <text evidence="3">The sequence shown here is derived from an EMBL/GenBank/DDBJ whole genome shotgun (WGS) entry which is preliminary data.</text>
</comment>
<evidence type="ECO:0000313" key="4">
    <source>
        <dbReference type="Proteomes" id="UP000683360"/>
    </source>
</evidence>
<organism evidence="3 4">
    <name type="scientific">Mytilus edulis</name>
    <name type="common">Blue mussel</name>
    <dbReference type="NCBI Taxonomy" id="6550"/>
    <lineage>
        <taxon>Eukaryota</taxon>
        <taxon>Metazoa</taxon>
        <taxon>Spiralia</taxon>
        <taxon>Lophotrochozoa</taxon>
        <taxon>Mollusca</taxon>
        <taxon>Bivalvia</taxon>
        <taxon>Autobranchia</taxon>
        <taxon>Pteriomorphia</taxon>
        <taxon>Mytilida</taxon>
        <taxon>Mytiloidea</taxon>
        <taxon>Mytilidae</taxon>
        <taxon>Mytilinae</taxon>
        <taxon>Mytilus</taxon>
    </lineage>
</organism>
<evidence type="ECO:0000313" key="3">
    <source>
        <dbReference type="EMBL" id="CAG2215086.1"/>
    </source>
</evidence>
<gene>
    <name evidence="3" type="ORF">MEDL_28872</name>
</gene>
<evidence type="ECO:0000256" key="2">
    <source>
        <dbReference type="SAM" id="SignalP"/>
    </source>
</evidence>
<protein>
    <submittedName>
        <fullName evidence="3">Uncharacterized protein</fullName>
    </submittedName>
</protein>
<feature type="transmembrane region" description="Helical" evidence="1">
    <location>
        <begin position="306"/>
        <end position="325"/>
    </location>
</feature>
<reference evidence="3" key="1">
    <citation type="submission" date="2021-03" db="EMBL/GenBank/DDBJ databases">
        <authorList>
            <person name="Bekaert M."/>
        </authorList>
    </citation>
    <scope>NUCLEOTIDE SEQUENCE</scope>
</reference>
<dbReference type="Proteomes" id="UP000683360">
    <property type="component" value="Unassembled WGS sequence"/>
</dbReference>
<keyword evidence="1" id="KW-1133">Transmembrane helix</keyword>
<evidence type="ECO:0000256" key="1">
    <source>
        <dbReference type="SAM" id="Phobius"/>
    </source>
</evidence>
<dbReference type="AlphaFoldDB" id="A0A8S3SA58"/>